<accession>A0ABW0LBX0</accession>
<evidence type="ECO:0000313" key="1">
    <source>
        <dbReference type="EMBL" id="MFC5462336.1"/>
    </source>
</evidence>
<dbReference type="EMBL" id="JBHSMU010000016">
    <property type="protein sequence ID" value="MFC5462336.1"/>
    <property type="molecule type" value="Genomic_DNA"/>
</dbReference>
<gene>
    <name evidence="1" type="ORF">ACFPN5_21235</name>
</gene>
<sequence>MLRSMLKLIFAKLLPARAGETPFWDGIRLPGGLFAQTRCARRIDATARRIADMGMKIGTLSGRLNAGSIPGMVDADGSLRRMLCELKDDLAVMRRDLALWRTRECRGQAGQRLEAAIAHLNRIAADTHAAADQLVRQIEEYDKARAHCGS</sequence>
<dbReference type="Proteomes" id="UP001596050">
    <property type="component" value="Unassembled WGS sequence"/>
</dbReference>
<keyword evidence="2" id="KW-1185">Reference proteome</keyword>
<proteinExistence type="predicted"/>
<name>A0ABW0LBX0_9BURK</name>
<evidence type="ECO:0000313" key="2">
    <source>
        <dbReference type="Proteomes" id="UP001596050"/>
    </source>
</evidence>
<protein>
    <submittedName>
        <fullName evidence="1">Uncharacterized protein</fullName>
    </submittedName>
</protein>
<dbReference type="RefSeq" id="WP_379785831.1">
    <property type="nucleotide sequence ID" value="NZ_JBHSMU010000016.1"/>
</dbReference>
<organism evidence="1 2">
    <name type="scientific">Massilia niabensis</name>
    <dbReference type="NCBI Taxonomy" id="544910"/>
    <lineage>
        <taxon>Bacteria</taxon>
        <taxon>Pseudomonadati</taxon>
        <taxon>Pseudomonadota</taxon>
        <taxon>Betaproteobacteria</taxon>
        <taxon>Burkholderiales</taxon>
        <taxon>Oxalobacteraceae</taxon>
        <taxon>Telluria group</taxon>
        <taxon>Massilia</taxon>
    </lineage>
</organism>
<reference evidence="2" key="1">
    <citation type="journal article" date="2019" name="Int. J. Syst. Evol. Microbiol.">
        <title>The Global Catalogue of Microorganisms (GCM) 10K type strain sequencing project: providing services to taxonomists for standard genome sequencing and annotation.</title>
        <authorList>
            <consortium name="The Broad Institute Genomics Platform"/>
            <consortium name="The Broad Institute Genome Sequencing Center for Infectious Disease"/>
            <person name="Wu L."/>
            <person name="Ma J."/>
        </authorList>
    </citation>
    <scope>NUCLEOTIDE SEQUENCE [LARGE SCALE GENOMIC DNA]</scope>
    <source>
        <strain evidence="2">KACC 12649</strain>
    </source>
</reference>
<comment type="caution">
    <text evidence="1">The sequence shown here is derived from an EMBL/GenBank/DDBJ whole genome shotgun (WGS) entry which is preliminary data.</text>
</comment>